<dbReference type="Gene3D" id="3.60.10.10">
    <property type="entry name" value="Endonuclease/exonuclease/phosphatase"/>
    <property type="match status" value="1"/>
</dbReference>
<dbReference type="InterPro" id="IPR036691">
    <property type="entry name" value="Endo/exonu/phosph_ase_sf"/>
</dbReference>
<dbReference type="InterPro" id="IPR005135">
    <property type="entry name" value="Endo/exonuclease/phosphatase"/>
</dbReference>
<feature type="domain" description="Endonuclease/exonuclease/phosphatase" evidence="1">
    <location>
        <begin position="5"/>
        <end position="130"/>
    </location>
</feature>
<evidence type="ECO:0000313" key="2">
    <source>
        <dbReference type="EMBL" id="KAG2570306.1"/>
    </source>
</evidence>
<dbReference type="Pfam" id="PF03372">
    <property type="entry name" value="Exo_endo_phos"/>
    <property type="match status" value="1"/>
</dbReference>
<accession>A0A8T0QHX5</accession>
<name>A0A8T0QHX5_PANVG</name>
<proteinExistence type="predicted"/>
<evidence type="ECO:0000313" key="3">
    <source>
        <dbReference type="Proteomes" id="UP000823388"/>
    </source>
</evidence>
<gene>
    <name evidence="2" type="ORF">PVAP13_7KG105227</name>
</gene>
<reference evidence="2" key="1">
    <citation type="submission" date="2020-05" db="EMBL/GenBank/DDBJ databases">
        <title>WGS assembly of Panicum virgatum.</title>
        <authorList>
            <person name="Lovell J.T."/>
            <person name="Jenkins J."/>
            <person name="Shu S."/>
            <person name="Juenger T.E."/>
            <person name="Schmutz J."/>
        </authorList>
    </citation>
    <scope>NUCLEOTIDE SEQUENCE</scope>
    <source>
        <strain evidence="2">AP13</strain>
    </source>
</reference>
<evidence type="ECO:0000259" key="1">
    <source>
        <dbReference type="Pfam" id="PF03372"/>
    </source>
</evidence>
<organism evidence="2 3">
    <name type="scientific">Panicum virgatum</name>
    <name type="common">Blackwell switchgrass</name>
    <dbReference type="NCBI Taxonomy" id="38727"/>
    <lineage>
        <taxon>Eukaryota</taxon>
        <taxon>Viridiplantae</taxon>
        <taxon>Streptophyta</taxon>
        <taxon>Embryophyta</taxon>
        <taxon>Tracheophyta</taxon>
        <taxon>Spermatophyta</taxon>
        <taxon>Magnoliopsida</taxon>
        <taxon>Liliopsida</taxon>
        <taxon>Poales</taxon>
        <taxon>Poaceae</taxon>
        <taxon>PACMAD clade</taxon>
        <taxon>Panicoideae</taxon>
        <taxon>Panicodae</taxon>
        <taxon>Paniceae</taxon>
        <taxon>Panicinae</taxon>
        <taxon>Panicum</taxon>
        <taxon>Panicum sect. Hiantes</taxon>
    </lineage>
</organism>
<feature type="non-terminal residue" evidence="2">
    <location>
        <position position="1"/>
    </location>
</feature>
<sequence length="130" mass="14346">DKCKDILSELLFASPNIVLLQETKLSKIDDAKPRFFLPRNLCSHRIVPASGTSGGLITAWNDALFTYTNFSHNTSTLTVCLSETSSDLSFYVINVYAPTTPDMRLAFLDEFKDVASVGDTPRVACGDFNM</sequence>
<protein>
    <recommendedName>
        <fullName evidence="1">Endonuclease/exonuclease/phosphatase domain-containing protein</fullName>
    </recommendedName>
</protein>
<keyword evidence="3" id="KW-1185">Reference proteome</keyword>
<dbReference type="GO" id="GO:0003824">
    <property type="term" value="F:catalytic activity"/>
    <property type="evidence" value="ECO:0007669"/>
    <property type="project" value="InterPro"/>
</dbReference>
<dbReference type="EMBL" id="CM029049">
    <property type="protein sequence ID" value="KAG2570306.1"/>
    <property type="molecule type" value="Genomic_DNA"/>
</dbReference>
<dbReference type="Proteomes" id="UP000823388">
    <property type="component" value="Chromosome 7K"/>
</dbReference>
<dbReference type="SUPFAM" id="SSF56219">
    <property type="entry name" value="DNase I-like"/>
    <property type="match status" value="1"/>
</dbReference>
<feature type="non-terminal residue" evidence="2">
    <location>
        <position position="130"/>
    </location>
</feature>
<dbReference type="AlphaFoldDB" id="A0A8T0QHX5"/>
<comment type="caution">
    <text evidence="2">The sequence shown here is derived from an EMBL/GenBank/DDBJ whole genome shotgun (WGS) entry which is preliminary data.</text>
</comment>